<evidence type="ECO:0000313" key="6">
    <source>
        <dbReference type="Proteomes" id="UP000254807"/>
    </source>
</evidence>
<organism evidence="5 6">
    <name type="scientific">Enterococcus gallinarum</name>
    <dbReference type="NCBI Taxonomy" id="1353"/>
    <lineage>
        <taxon>Bacteria</taxon>
        <taxon>Bacillati</taxon>
        <taxon>Bacillota</taxon>
        <taxon>Bacilli</taxon>
        <taxon>Lactobacillales</taxon>
        <taxon>Enterococcaceae</taxon>
        <taxon>Enterococcus</taxon>
    </lineage>
</organism>
<feature type="transmembrane region" description="Helical" evidence="1">
    <location>
        <begin position="6"/>
        <end position="24"/>
    </location>
</feature>
<dbReference type="EMBL" id="JASUBT010000009">
    <property type="protein sequence ID" value="MDL4936691.1"/>
    <property type="molecule type" value="Genomic_DNA"/>
</dbReference>
<protein>
    <submittedName>
        <fullName evidence="5">Uncharacterized protein</fullName>
    </submittedName>
</protein>
<dbReference type="Proteomes" id="UP000571857">
    <property type="component" value="Unassembled WGS sequence"/>
</dbReference>
<accession>A0A1L8U0I5</accession>
<dbReference type="EMBL" id="WVTI01000007">
    <property type="protein sequence ID" value="MXS26291.1"/>
    <property type="molecule type" value="Genomic_DNA"/>
</dbReference>
<evidence type="ECO:0000313" key="7">
    <source>
        <dbReference type="Proteomes" id="UP000439965"/>
    </source>
</evidence>
<feature type="transmembrane region" description="Helical" evidence="1">
    <location>
        <begin position="73"/>
        <end position="94"/>
    </location>
</feature>
<keyword evidence="6" id="KW-1185">Reference proteome</keyword>
<proteinExistence type="predicted"/>
<reference evidence="4 7" key="2">
    <citation type="submission" date="2019-04" db="EMBL/GenBank/DDBJ databases">
        <title>Step-wise assembly of the neonatal virome modulated by breast feeding.</title>
        <authorList>
            <person name="Liang G."/>
            <person name="Bushman F."/>
        </authorList>
    </citation>
    <scope>NUCLEOTIDE SEQUENCE [LARGE SCALE GENOMIC DNA]</scope>
    <source>
        <strain evidence="4 7">E3404</strain>
    </source>
</reference>
<dbReference type="Proteomes" id="UP000254807">
    <property type="component" value="Unassembled WGS sequence"/>
</dbReference>
<name>A0A1L8U0I5_ENTGA</name>
<reference evidence="5 6" key="1">
    <citation type="submission" date="2018-06" db="EMBL/GenBank/DDBJ databases">
        <authorList>
            <consortium name="Pathogen Informatics"/>
            <person name="Doyle S."/>
        </authorList>
    </citation>
    <scope>NUCLEOTIDE SEQUENCE [LARGE SCALE GENOMIC DNA]</scope>
    <source>
        <strain evidence="5 6">NCTC12360</strain>
    </source>
</reference>
<dbReference type="EMBL" id="JABXJK010000075">
    <property type="protein sequence ID" value="MBA0973654.1"/>
    <property type="molecule type" value="Genomic_DNA"/>
</dbReference>
<sequence length="108" mass="12290">MLNPYFAFGVPFFLLLLYIGFALFRRSSHIPYLGFVLFIIAGFMSVFSFQVIQQALTEVNKTNAAAVEQVHGYSLYLLAIPLLIGLLLVIRNIFRGYAKIKKVRLQSK</sequence>
<reference evidence="2 8" key="3">
    <citation type="submission" date="2020-06" db="EMBL/GenBank/DDBJ databases">
        <title>Crossreactivity between MHC class I-restricted antigens from cancer cells and an enterococcal bacteriophage.</title>
        <authorList>
            <person name="Fluckiger A."/>
            <person name="Daillere R."/>
            <person name="Sassi M."/>
            <person name="Cattoir V."/>
            <person name="Kroemer G."/>
            <person name="Zitvogel L."/>
        </authorList>
    </citation>
    <scope>NUCLEOTIDE SEQUENCE [LARGE SCALE GENOMIC DNA]</scope>
    <source>
        <strain evidence="2 8">EG4</strain>
    </source>
</reference>
<dbReference type="RefSeq" id="WP_003126632.1">
    <property type="nucleotide sequence ID" value="NZ_BTSN01000005.1"/>
</dbReference>
<dbReference type="EMBL" id="UFYW01000001">
    <property type="protein sequence ID" value="STD82323.1"/>
    <property type="molecule type" value="Genomic_DNA"/>
</dbReference>
<evidence type="ECO:0000256" key="1">
    <source>
        <dbReference type="SAM" id="Phobius"/>
    </source>
</evidence>
<evidence type="ECO:0000313" key="9">
    <source>
        <dbReference type="Proteomes" id="UP001241571"/>
    </source>
</evidence>
<evidence type="ECO:0000313" key="8">
    <source>
        <dbReference type="Proteomes" id="UP000571857"/>
    </source>
</evidence>
<evidence type="ECO:0000313" key="3">
    <source>
        <dbReference type="EMBL" id="MDL4936691.1"/>
    </source>
</evidence>
<evidence type="ECO:0000313" key="4">
    <source>
        <dbReference type="EMBL" id="MXS26291.1"/>
    </source>
</evidence>
<keyword evidence="1" id="KW-0812">Transmembrane</keyword>
<keyword evidence="1" id="KW-1133">Transmembrane helix</keyword>
<evidence type="ECO:0000313" key="5">
    <source>
        <dbReference type="EMBL" id="STD82323.1"/>
    </source>
</evidence>
<dbReference type="OrthoDB" id="2187313at2"/>
<dbReference type="Proteomes" id="UP000439965">
    <property type="component" value="Unassembled WGS sequence"/>
</dbReference>
<dbReference type="AlphaFoldDB" id="A0A1L8U0I5"/>
<feature type="transmembrane region" description="Helical" evidence="1">
    <location>
        <begin position="31"/>
        <end position="53"/>
    </location>
</feature>
<evidence type="ECO:0000313" key="2">
    <source>
        <dbReference type="EMBL" id="MBA0973654.1"/>
    </source>
</evidence>
<keyword evidence="1" id="KW-0472">Membrane</keyword>
<gene>
    <name evidence="4" type="ORF">GTI89_09495</name>
    <name evidence="2" type="ORF">HWH42_13870</name>
    <name evidence="5" type="ORF">NCTC12360_00745</name>
    <name evidence="3" type="ORF">QRX88_13265</name>
</gene>
<reference evidence="3 9" key="4">
    <citation type="submission" date="2023-06" db="EMBL/GenBank/DDBJ databases">
        <title>Acute promotion of culturable opportunistic pathogens and persistent increase of antibiotic resistance following antibiotic exposure in mouse gut microbiota.</title>
        <authorList>
            <person name="Li L."/>
            <person name="Wang B."/>
            <person name="Sun Y."/>
            <person name="Wang M."/>
            <person name="Xu H."/>
        </authorList>
    </citation>
    <scope>NUCLEOTIDE SEQUENCE [LARGE SCALE GENOMIC DNA]</scope>
    <source>
        <strain evidence="3 9">CRI2_2</strain>
    </source>
</reference>
<dbReference type="Proteomes" id="UP001241571">
    <property type="component" value="Unassembled WGS sequence"/>
</dbReference>